<dbReference type="GO" id="GO:0005769">
    <property type="term" value="C:early endosome"/>
    <property type="evidence" value="ECO:0007669"/>
    <property type="project" value="TreeGrafter"/>
</dbReference>
<dbReference type="InterPro" id="IPR001683">
    <property type="entry name" value="PX_dom"/>
</dbReference>
<dbReference type="Proteomes" id="UP000046393">
    <property type="component" value="Unplaced"/>
</dbReference>
<dbReference type="Gene3D" id="3.30.1520.10">
    <property type="entry name" value="Phox-like domain"/>
    <property type="match status" value="1"/>
</dbReference>
<dbReference type="InterPro" id="IPR040842">
    <property type="entry name" value="SNX17/31_FERM"/>
</dbReference>
<dbReference type="InterPro" id="IPR011993">
    <property type="entry name" value="PH-like_dom_sf"/>
</dbReference>
<dbReference type="STRING" id="451379.A0A0N5AHD9"/>
<dbReference type="PANTHER" id="PTHR12431:SF14">
    <property type="entry name" value="LD15323P"/>
    <property type="match status" value="1"/>
</dbReference>
<dbReference type="SUPFAM" id="SSF64268">
    <property type="entry name" value="PX domain"/>
    <property type="match status" value="1"/>
</dbReference>
<dbReference type="Pfam" id="PF18116">
    <property type="entry name" value="SNX17_FERM_C"/>
    <property type="match status" value="1"/>
</dbReference>
<accession>A0A0N5AHD9</accession>
<evidence type="ECO:0000313" key="3">
    <source>
        <dbReference type="Proteomes" id="UP000046393"/>
    </source>
</evidence>
<protein>
    <submittedName>
        <fullName evidence="4">SNX17_FERM_C domain-containing protein</fullName>
    </submittedName>
</protein>
<keyword evidence="3" id="KW-1185">Reference proteome</keyword>
<dbReference type="GO" id="GO:0006886">
    <property type="term" value="P:intracellular protein transport"/>
    <property type="evidence" value="ECO:0007669"/>
    <property type="project" value="TreeGrafter"/>
</dbReference>
<dbReference type="PANTHER" id="PTHR12431">
    <property type="entry name" value="SORTING NEXIN 17 AND 27"/>
    <property type="match status" value="1"/>
</dbReference>
<dbReference type="GO" id="GO:0035091">
    <property type="term" value="F:phosphatidylinositol binding"/>
    <property type="evidence" value="ECO:0007669"/>
    <property type="project" value="InterPro"/>
</dbReference>
<dbReference type="Pfam" id="PF00787">
    <property type="entry name" value="PX"/>
    <property type="match status" value="1"/>
</dbReference>
<feature type="domain" description="Sorting nexin-17/31 FERM" evidence="2">
    <location>
        <begin position="193"/>
        <end position="269"/>
    </location>
</feature>
<evidence type="ECO:0000259" key="2">
    <source>
        <dbReference type="Pfam" id="PF18116"/>
    </source>
</evidence>
<dbReference type="AlphaFoldDB" id="A0A0N5AHD9"/>
<proteinExistence type="predicted"/>
<organism evidence="3 4">
    <name type="scientific">Syphacia muris</name>
    <dbReference type="NCBI Taxonomy" id="451379"/>
    <lineage>
        <taxon>Eukaryota</taxon>
        <taxon>Metazoa</taxon>
        <taxon>Ecdysozoa</taxon>
        <taxon>Nematoda</taxon>
        <taxon>Chromadorea</taxon>
        <taxon>Rhabditida</taxon>
        <taxon>Spirurina</taxon>
        <taxon>Oxyuridomorpha</taxon>
        <taxon>Oxyuroidea</taxon>
        <taxon>Oxyuridae</taxon>
        <taxon>Syphacia</taxon>
    </lineage>
</organism>
<dbReference type="GO" id="GO:0032456">
    <property type="term" value="P:endocytic recycling"/>
    <property type="evidence" value="ECO:0007669"/>
    <property type="project" value="TreeGrafter"/>
</dbReference>
<dbReference type="Gene3D" id="3.10.20.90">
    <property type="entry name" value="Phosphatidylinositol 3-kinase Catalytic Subunit, Chain A, domain 1"/>
    <property type="match status" value="1"/>
</dbReference>
<sequence length="272" mass="31775">MIHIAVPDTQTLTEVDTGRKYEAYNLYVNGAYHASVRYSTLLLLHEKLQKIFGSNLKLAEFPAKKFFMDKNAIIERKNLLGTYFRSRRFYFCFDSFRPSGSNVSVDVYLPDGTFKTVSIRITGVRLLKNFESPYISLQLLNRISAAFGIFYRIVIRKMIWSPSIECTLFNNPGALNILYKQFLRLCHSNPSYGYEYLEDCLSDYPHPQTHCKIKIGRRCIVLEYSVFYATKIRSWTIAHVTDNEFEPVFEFDYCMSKEFLEKVTLHTKQVSN</sequence>
<dbReference type="Gene3D" id="2.30.29.30">
    <property type="entry name" value="Pleckstrin-homology domain (PH domain)/Phosphotyrosine-binding domain (PTB)"/>
    <property type="match status" value="1"/>
</dbReference>
<reference evidence="4" key="1">
    <citation type="submission" date="2017-02" db="UniProtKB">
        <authorList>
            <consortium name="WormBaseParasite"/>
        </authorList>
    </citation>
    <scope>IDENTIFICATION</scope>
</reference>
<evidence type="ECO:0000313" key="4">
    <source>
        <dbReference type="WBParaSite" id="SMUV_0000379001-mRNA-1"/>
    </source>
</evidence>
<name>A0A0N5AHD9_9BILA</name>
<dbReference type="WBParaSite" id="SMUV_0000379001-mRNA-1">
    <property type="protein sequence ID" value="SMUV_0000379001-mRNA-1"/>
    <property type="gene ID" value="SMUV_0000379001"/>
</dbReference>
<feature type="domain" description="PX" evidence="1">
    <location>
        <begin position="31"/>
        <end position="85"/>
    </location>
</feature>
<evidence type="ECO:0000259" key="1">
    <source>
        <dbReference type="Pfam" id="PF00787"/>
    </source>
</evidence>
<dbReference type="InterPro" id="IPR036871">
    <property type="entry name" value="PX_dom_sf"/>
</dbReference>